<evidence type="ECO:0000313" key="1">
    <source>
        <dbReference type="EMBL" id="WTW59808.1"/>
    </source>
</evidence>
<organism evidence="1">
    <name type="scientific">Streptomyces sp. NBC_00003</name>
    <dbReference type="NCBI Taxonomy" id="2903608"/>
    <lineage>
        <taxon>Bacteria</taxon>
        <taxon>Bacillati</taxon>
        <taxon>Actinomycetota</taxon>
        <taxon>Actinomycetes</taxon>
        <taxon>Kitasatosporales</taxon>
        <taxon>Streptomycetaceae</taxon>
        <taxon>Streptomyces</taxon>
    </lineage>
</organism>
<reference evidence="1" key="1">
    <citation type="submission" date="2022-10" db="EMBL/GenBank/DDBJ databases">
        <title>The complete genomes of actinobacterial strains from the NBC collection.</title>
        <authorList>
            <person name="Joergensen T.S."/>
            <person name="Alvarez Arevalo M."/>
            <person name="Sterndorff E.B."/>
            <person name="Faurdal D."/>
            <person name="Vuksanovic O."/>
            <person name="Mourched A.-S."/>
            <person name="Charusanti P."/>
            <person name="Shaw S."/>
            <person name="Blin K."/>
            <person name="Weber T."/>
        </authorList>
    </citation>
    <scope>NUCLEOTIDE SEQUENCE</scope>
    <source>
        <strain evidence="1">NBC_00003</strain>
    </source>
</reference>
<dbReference type="EMBL" id="CP108318">
    <property type="protein sequence ID" value="WTW59808.1"/>
    <property type="molecule type" value="Genomic_DNA"/>
</dbReference>
<proteinExistence type="predicted"/>
<dbReference type="AlphaFoldDB" id="A0AAU2UZ07"/>
<protein>
    <submittedName>
        <fullName evidence="1">Uncharacterized protein</fullName>
    </submittedName>
</protein>
<name>A0AAU2UZ07_9ACTN</name>
<accession>A0AAU2UZ07</accession>
<dbReference type="InterPro" id="IPR039708">
    <property type="entry name" value="MT1774/Rv1733c-like"/>
</dbReference>
<sequence>MKNVQSRAMRRWRWRRNPLRRRSDTTEAWTGLVLGTALFVGAPLAGSLAGVAMYDHAQATAAQQRASRHLVRATVLEDVPTSPASSDGAATRPVAVRWSTADGRTVTGEVKMPEGTRSGSPAEIWVDAHDRSTTAPRSSSDSWAQAMGVGGVSTTAAALVVGAVWRTVRSATLRHRMAEWEREWAVTGPQWDLRNH</sequence>
<gene>
    <name evidence="1" type="ORF">OG549_03660</name>
</gene>
<dbReference type="PANTHER" id="PTHR42305:SF1">
    <property type="entry name" value="MEMBRANE PROTEIN RV1733C-RELATED"/>
    <property type="match status" value="1"/>
</dbReference>
<dbReference type="PANTHER" id="PTHR42305">
    <property type="entry name" value="MEMBRANE PROTEIN RV1733C-RELATED"/>
    <property type="match status" value="1"/>
</dbReference>